<keyword evidence="8" id="KW-1185">Reference proteome</keyword>
<gene>
    <name evidence="7" type="ORF">PKB_2745</name>
</gene>
<evidence type="ECO:0000256" key="3">
    <source>
        <dbReference type="ARBA" id="ARBA00022676"/>
    </source>
</evidence>
<dbReference type="PANTHER" id="PTHR43630:SF1">
    <property type="entry name" value="POLY-BETA-1,6-N-ACETYL-D-GLUCOSAMINE SYNTHASE"/>
    <property type="match status" value="1"/>
</dbReference>
<feature type="transmembrane region" description="Helical" evidence="5">
    <location>
        <begin position="6"/>
        <end position="29"/>
    </location>
</feature>
<dbReference type="PANTHER" id="PTHR43630">
    <property type="entry name" value="POLY-BETA-1,6-N-ACETYL-D-GLUCOSAMINE SYNTHASE"/>
    <property type="match status" value="1"/>
</dbReference>
<evidence type="ECO:0000256" key="1">
    <source>
        <dbReference type="ARBA" id="ARBA00006739"/>
    </source>
</evidence>
<accession>A0A024HHY8</accession>
<organism evidence="7 8">
    <name type="scientific">Pseudomonas knackmussii (strain DSM 6978 / CCUG 54928 / LMG 23759 / B13)</name>
    <dbReference type="NCBI Taxonomy" id="1301098"/>
    <lineage>
        <taxon>Bacteria</taxon>
        <taxon>Pseudomonadati</taxon>
        <taxon>Pseudomonadota</taxon>
        <taxon>Gammaproteobacteria</taxon>
        <taxon>Pseudomonadales</taxon>
        <taxon>Pseudomonadaceae</taxon>
        <taxon>Pseudomonas</taxon>
    </lineage>
</organism>
<feature type="transmembrane region" description="Helical" evidence="5">
    <location>
        <begin position="314"/>
        <end position="334"/>
    </location>
</feature>
<dbReference type="InterPro" id="IPR001173">
    <property type="entry name" value="Glyco_trans_2-like"/>
</dbReference>
<keyword evidence="5" id="KW-0812">Transmembrane</keyword>
<keyword evidence="2" id="KW-1003">Cell membrane</keyword>
<dbReference type="PATRIC" id="fig|1301098.3.peg.2759"/>
<dbReference type="AlphaFoldDB" id="A0A024HHY8"/>
<reference evidence="7 8" key="2">
    <citation type="submission" date="2014-05" db="EMBL/GenBank/DDBJ databases">
        <title>Genome sequence of the 3-chlorobenzoate degrading bacterium Pseudomonas knackmussii B13 shows multiple evidence for horizontal gene transfer.</title>
        <authorList>
            <person name="Miyazaki R."/>
            <person name="Bertelli C."/>
            <person name="Falquet L."/>
            <person name="Robinson-Rechavi M."/>
            <person name="Gharib W."/>
            <person name="Roy S."/>
            <person name="Van der Meer J.R."/>
        </authorList>
    </citation>
    <scope>NUCLEOTIDE SEQUENCE [LARGE SCALE GENOMIC DNA]</scope>
    <source>
        <strain evidence="7 8">B13</strain>
    </source>
</reference>
<sequence>MAETLFWLCLLLPIYAYLGYPLGLALLAWRTPRAEIPAQAPALSVSLVIAAHNEAQHIAQKLDVLLHQDYPATALEIILASDGSDDDTVRIARALGDPRVRVLDLPRVGKVEALNQAVELARHEVLVFTDADNQWSADTLRELLAPLADPQVGACGGHMLIPTRGHALSLGDQLYRHYELWLRRAESRTGCMVSADGALLALRRELFEAIPPQVNDDFFLSTCASVAGKRIAYAERARVLDQGVDEAGKQFRRRLRVTVGGLQSLAVRAELMNPLRHGRYAIALISHKLVRRLAPVLLLPLLASNLLLWDAGTFYRLSLLAQLLGYAVGLAGLLDRDGRLPKPFHLAGFLLVTLAGMAAGLWQFLRGERYALWNPQQNR</sequence>
<dbReference type="eggNOG" id="COG1215">
    <property type="taxonomic scope" value="Bacteria"/>
</dbReference>
<dbReference type="SUPFAM" id="SSF53448">
    <property type="entry name" value="Nucleotide-diphospho-sugar transferases"/>
    <property type="match status" value="1"/>
</dbReference>
<evidence type="ECO:0000256" key="2">
    <source>
        <dbReference type="ARBA" id="ARBA00022519"/>
    </source>
</evidence>
<comment type="similarity">
    <text evidence="1">Belongs to the glycosyltransferase 2 family.</text>
</comment>
<dbReference type="HOGENOM" id="CLU_046109_0_0_6"/>
<keyword evidence="2" id="KW-0997">Cell inner membrane</keyword>
<dbReference type="RefSeq" id="WP_043252467.1">
    <property type="nucleotide sequence ID" value="NZ_HG322950.1"/>
</dbReference>
<protein>
    <submittedName>
        <fullName evidence="7">Glycosyltransferase, group 2 family</fullName>
        <ecNumber evidence="7">2.4.-.-</ecNumber>
    </submittedName>
</protein>
<evidence type="ECO:0000259" key="6">
    <source>
        <dbReference type="Pfam" id="PF00535"/>
    </source>
</evidence>
<dbReference type="KEGG" id="pkc:PKB_2745"/>
<reference evidence="7 8" key="1">
    <citation type="submission" date="2013-03" db="EMBL/GenBank/DDBJ databases">
        <authorList>
            <person name="Linke B."/>
        </authorList>
    </citation>
    <scope>NUCLEOTIDE SEQUENCE [LARGE SCALE GENOMIC DNA]</scope>
    <source>
        <strain evidence="7 8">B13</strain>
    </source>
</reference>
<name>A0A024HHY8_PSEKB</name>
<evidence type="ECO:0000256" key="4">
    <source>
        <dbReference type="ARBA" id="ARBA00022679"/>
    </source>
</evidence>
<dbReference type="GO" id="GO:0016757">
    <property type="term" value="F:glycosyltransferase activity"/>
    <property type="evidence" value="ECO:0007669"/>
    <property type="project" value="UniProtKB-KW"/>
</dbReference>
<keyword evidence="5" id="KW-0472">Membrane</keyword>
<feature type="transmembrane region" description="Helical" evidence="5">
    <location>
        <begin position="346"/>
        <end position="365"/>
    </location>
</feature>
<dbReference type="Proteomes" id="UP000025241">
    <property type="component" value="Chromosome I"/>
</dbReference>
<dbReference type="Gene3D" id="3.90.550.10">
    <property type="entry name" value="Spore Coat Polysaccharide Biosynthesis Protein SpsA, Chain A"/>
    <property type="match status" value="1"/>
</dbReference>
<evidence type="ECO:0000313" key="7">
    <source>
        <dbReference type="EMBL" id="CDF84092.1"/>
    </source>
</evidence>
<dbReference type="EMBL" id="HG322950">
    <property type="protein sequence ID" value="CDF84092.1"/>
    <property type="molecule type" value="Genomic_DNA"/>
</dbReference>
<dbReference type="STRING" id="1301098.PKB_2745"/>
<proteinExistence type="inferred from homology"/>
<evidence type="ECO:0000313" key="8">
    <source>
        <dbReference type="Proteomes" id="UP000025241"/>
    </source>
</evidence>
<keyword evidence="4 7" id="KW-0808">Transferase</keyword>
<dbReference type="InterPro" id="IPR029044">
    <property type="entry name" value="Nucleotide-diphossugar_trans"/>
</dbReference>
<feature type="domain" description="Glycosyltransferase 2-like" evidence="6">
    <location>
        <begin position="46"/>
        <end position="192"/>
    </location>
</feature>
<evidence type="ECO:0000256" key="5">
    <source>
        <dbReference type="SAM" id="Phobius"/>
    </source>
</evidence>
<dbReference type="Pfam" id="PF00535">
    <property type="entry name" value="Glycos_transf_2"/>
    <property type="match status" value="1"/>
</dbReference>
<keyword evidence="5" id="KW-1133">Transmembrane helix</keyword>
<dbReference type="OrthoDB" id="9766971at2"/>
<dbReference type="EC" id="2.4.-.-" evidence="7"/>
<keyword evidence="3 7" id="KW-0328">Glycosyltransferase</keyword>